<keyword evidence="4 6" id="KW-0723">Serine/threonine-protein kinase</keyword>
<dbReference type="OMA" id="CYEEATR"/>
<evidence type="ECO:0000313" key="6">
    <source>
        <dbReference type="EMBL" id="KDO25883.1"/>
    </source>
</evidence>
<protein>
    <submittedName>
        <fullName evidence="6">Serine/threonine protein kinase</fullName>
    </submittedName>
</protein>
<gene>
    <name evidence="6" type="ORF">SPRG_08825</name>
</gene>
<keyword evidence="6" id="KW-0418">Kinase</keyword>
<comment type="similarity">
    <text evidence="4">Belongs to the protein kinase superfamily.</text>
</comment>
<keyword evidence="6" id="KW-0808">Transferase</keyword>
<dbReference type="InterPro" id="IPR008271">
    <property type="entry name" value="Ser/Thr_kinase_AS"/>
</dbReference>
<reference evidence="6 7" key="1">
    <citation type="journal article" date="2013" name="PLoS Genet.">
        <title>Distinctive expansion of potential virulence genes in the genome of the oomycete fish pathogen Saprolegnia parasitica.</title>
        <authorList>
            <person name="Jiang R.H."/>
            <person name="de Bruijn I."/>
            <person name="Haas B.J."/>
            <person name="Belmonte R."/>
            <person name="Lobach L."/>
            <person name="Christie J."/>
            <person name="van den Ackerveken G."/>
            <person name="Bottin A."/>
            <person name="Bulone V."/>
            <person name="Diaz-Moreno S.M."/>
            <person name="Dumas B."/>
            <person name="Fan L."/>
            <person name="Gaulin E."/>
            <person name="Govers F."/>
            <person name="Grenville-Briggs L.J."/>
            <person name="Horner N.R."/>
            <person name="Levin J.Z."/>
            <person name="Mammella M."/>
            <person name="Meijer H.J."/>
            <person name="Morris P."/>
            <person name="Nusbaum C."/>
            <person name="Oome S."/>
            <person name="Phillips A.J."/>
            <person name="van Rooyen D."/>
            <person name="Rzeszutek E."/>
            <person name="Saraiva M."/>
            <person name="Secombes C.J."/>
            <person name="Seidl M.F."/>
            <person name="Snel B."/>
            <person name="Stassen J.H."/>
            <person name="Sykes S."/>
            <person name="Tripathy S."/>
            <person name="van den Berg H."/>
            <person name="Vega-Arreguin J.C."/>
            <person name="Wawra S."/>
            <person name="Young S.K."/>
            <person name="Zeng Q."/>
            <person name="Dieguez-Uribeondo J."/>
            <person name="Russ C."/>
            <person name="Tyler B.M."/>
            <person name="van West P."/>
        </authorList>
    </citation>
    <scope>NUCLEOTIDE SEQUENCE [LARGE SCALE GENOMIC DNA]</scope>
    <source>
        <strain evidence="6 7">CBS 223.65</strain>
    </source>
</reference>
<dbReference type="InterPro" id="IPR011009">
    <property type="entry name" value="Kinase-like_dom_sf"/>
</dbReference>
<dbReference type="Pfam" id="PF00069">
    <property type="entry name" value="Pkinase"/>
    <property type="match status" value="1"/>
</dbReference>
<dbReference type="Proteomes" id="UP000030745">
    <property type="component" value="Unassembled WGS sequence"/>
</dbReference>
<name>A0A067C5T8_SAPPC</name>
<dbReference type="OrthoDB" id="419455at2759"/>
<dbReference type="VEuPathDB" id="FungiDB:SPRG_08825"/>
<evidence type="ECO:0000313" key="7">
    <source>
        <dbReference type="Proteomes" id="UP000030745"/>
    </source>
</evidence>
<dbReference type="PROSITE" id="PS00108">
    <property type="entry name" value="PROTEIN_KINASE_ST"/>
    <property type="match status" value="1"/>
</dbReference>
<dbReference type="InterPro" id="IPR000719">
    <property type="entry name" value="Prot_kinase_dom"/>
</dbReference>
<evidence type="ECO:0000256" key="2">
    <source>
        <dbReference type="ARBA" id="ARBA00022840"/>
    </source>
</evidence>
<evidence type="ECO:0000259" key="5">
    <source>
        <dbReference type="PROSITE" id="PS50011"/>
    </source>
</evidence>
<dbReference type="KEGG" id="spar:SPRG_08825"/>
<keyword evidence="7" id="KW-1185">Reference proteome</keyword>
<dbReference type="RefSeq" id="XP_012203444.1">
    <property type="nucleotide sequence ID" value="XM_012348054.1"/>
</dbReference>
<evidence type="ECO:0000256" key="3">
    <source>
        <dbReference type="PROSITE-ProRule" id="PRU10141"/>
    </source>
</evidence>
<dbReference type="SMART" id="SM00220">
    <property type="entry name" value="S_TKc"/>
    <property type="match status" value="1"/>
</dbReference>
<organism evidence="6 7">
    <name type="scientific">Saprolegnia parasitica (strain CBS 223.65)</name>
    <dbReference type="NCBI Taxonomy" id="695850"/>
    <lineage>
        <taxon>Eukaryota</taxon>
        <taxon>Sar</taxon>
        <taxon>Stramenopiles</taxon>
        <taxon>Oomycota</taxon>
        <taxon>Saprolegniomycetes</taxon>
        <taxon>Saprolegniales</taxon>
        <taxon>Saprolegniaceae</taxon>
        <taxon>Saprolegnia</taxon>
    </lineage>
</organism>
<dbReference type="PROSITE" id="PS50011">
    <property type="entry name" value="PROTEIN_KINASE_DOM"/>
    <property type="match status" value="1"/>
</dbReference>
<accession>A0A067C5T8</accession>
<keyword evidence="1 3" id="KW-0547">Nucleotide-binding</keyword>
<dbReference type="GO" id="GO:0004674">
    <property type="term" value="F:protein serine/threonine kinase activity"/>
    <property type="evidence" value="ECO:0007669"/>
    <property type="project" value="UniProtKB-KW"/>
</dbReference>
<dbReference type="AlphaFoldDB" id="A0A067C5T8"/>
<keyword evidence="2 3" id="KW-0067">ATP-binding</keyword>
<dbReference type="GeneID" id="24131030"/>
<evidence type="ECO:0000256" key="4">
    <source>
        <dbReference type="RuleBase" id="RU000304"/>
    </source>
</evidence>
<dbReference type="SUPFAM" id="SSF56112">
    <property type="entry name" value="Protein kinase-like (PK-like)"/>
    <property type="match status" value="1"/>
</dbReference>
<proteinExistence type="inferred from homology"/>
<sequence length="348" mass="38575">MFRAAATTIRRRYRPTKRGFRNLSMAPRFSSRLAQCEYLPLLGVAATAGATWLVSRLPTLNDGAMTSARVFDDEYDIVFSRALGSGAFGMVMQCIHKGNNTLSAVKVIADCYEEATRERTALCCVKMAGGHANIVELNDYYTHDGFHYIVVEFVDGMTLFDYVQQRKRLDDGAARSILTQVASALDFMHTHGMVHCDLKPDNIMIANDESVRVKIIDFGSATIPNPRASSMPLKRAITLSSIPQSGTKSYWSPEMLSTPYAKVEAAMDMWSLGCILYIMLSGCHPFDPRGSLSEAEILHNVCNSPVEFSQPVWESVSDDLKSLLRGLLDKNPATRLRAGDVLRQMPPC</sequence>
<evidence type="ECO:0000256" key="1">
    <source>
        <dbReference type="ARBA" id="ARBA00022741"/>
    </source>
</evidence>
<dbReference type="Gene3D" id="3.30.200.20">
    <property type="entry name" value="Phosphorylase Kinase, domain 1"/>
    <property type="match status" value="1"/>
</dbReference>
<dbReference type="PROSITE" id="PS00107">
    <property type="entry name" value="PROTEIN_KINASE_ATP"/>
    <property type="match status" value="1"/>
</dbReference>
<feature type="domain" description="Protein kinase" evidence="5">
    <location>
        <begin position="77"/>
        <end position="348"/>
    </location>
</feature>
<dbReference type="PANTHER" id="PTHR24347">
    <property type="entry name" value="SERINE/THREONINE-PROTEIN KINASE"/>
    <property type="match status" value="1"/>
</dbReference>
<feature type="binding site" evidence="3">
    <location>
        <position position="106"/>
    </location>
    <ligand>
        <name>ATP</name>
        <dbReference type="ChEBI" id="CHEBI:30616"/>
    </ligand>
</feature>
<dbReference type="EMBL" id="KK583228">
    <property type="protein sequence ID" value="KDO25883.1"/>
    <property type="molecule type" value="Genomic_DNA"/>
</dbReference>
<dbReference type="GO" id="GO:0005524">
    <property type="term" value="F:ATP binding"/>
    <property type="evidence" value="ECO:0007669"/>
    <property type="project" value="UniProtKB-UniRule"/>
</dbReference>
<dbReference type="Gene3D" id="1.10.510.10">
    <property type="entry name" value="Transferase(Phosphotransferase) domain 1"/>
    <property type="match status" value="1"/>
</dbReference>
<dbReference type="STRING" id="695850.A0A067C5T8"/>
<dbReference type="InterPro" id="IPR017441">
    <property type="entry name" value="Protein_kinase_ATP_BS"/>
</dbReference>